<proteinExistence type="predicted"/>
<dbReference type="RefSeq" id="YP_010796503.1">
    <property type="nucleotide sequence ID" value="NC_076031.1"/>
</dbReference>
<dbReference type="KEGG" id="vg:80533998"/>
<accession>A0A346TPI1</accession>
<keyword evidence="2" id="KW-1185">Reference proteome</keyword>
<dbReference type="InterPro" id="IPR020201">
    <property type="entry name" value="AcMNPV_Orf52"/>
</dbReference>
<name>A0A346TPI1_9ABAC</name>
<sequence>MNHNMNPNDFIEPFVKYSRKYRELVDDETRKKVLNQWLDAVVNDCCRGVAIFTNPFVTAQHKDCEFCATSSTSWCRIVDETSDKTDIFNYFCTTCFFPLFSCTSLCVTDLKIFALLSVCYWESVHNGSFSDNLYVVWRERIRIAWNCETDNGNFFRHCEFIVKPVRCVQCGLECSENDIKNIMVCRDFNFRLFCEQCLFPKFVCIHHEC</sequence>
<dbReference type="Proteomes" id="UP000501969">
    <property type="component" value="Segment"/>
</dbReference>
<protein>
    <submittedName>
        <fullName evidence="1">AC52</fullName>
    </submittedName>
</protein>
<dbReference type="GeneID" id="80533998"/>
<organism evidence="1 2">
    <name type="scientific">Mythimna unipuncta nucleopolyhedrovirus</name>
    <dbReference type="NCBI Taxonomy" id="447897"/>
    <lineage>
        <taxon>Viruses</taxon>
        <taxon>Viruses incertae sedis</taxon>
        <taxon>Naldaviricetes</taxon>
        <taxon>Lefavirales</taxon>
        <taxon>Baculoviridae</taxon>
        <taxon>Alphabaculovirus</taxon>
    </lineage>
</organism>
<evidence type="ECO:0000313" key="2">
    <source>
        <dbReference type="Proteomes" id="UP000501969"/>
    </source>
</evidence>
<evidence type="ECO:0000313" key="1">
    <source>
        <dbReference type="EMBL" id="AXU41491.1"/>
    </source>
</evidence>
<dbReference type="Pfam" id="PF11077">
    <property type="entry name" value="DUF2616"/>
    <property type="match status" value="1"/>
</dbReference>
<dbReference type="EMBL" id="MH124167">
    <property type="protein sequence ID" value="AXU41491.1"/>
    <property type="molecule type" value="Genomic_DNA"/>
</dbReference>
<reference evidence="1 2" key="1">
    <citation type="submission" date="2018-03" db="EMBL/GenBank/DDBJ databases">
        <title>Complete genome sequence of a second alphabaculovirus from the true armyworm, Mythimna unipuncta.</title>
        <authorList>
            <person name="Harrison R.L."/>
            <person name="Mowery J.D."/>
            <person name="Bauchan G.R."/>
            <person name="Theilmann D.A."/>
            <person name="Erlandson M.A."/>
        </authorList>
    </citation>
    <scope>NUCLEOTIDE SEQUENCE [LARGE SCALE GENOMIC DNA]</scope>
    <source>
        <strain evidence="1 2">KY310</strain>
    </source>
</reference>